<evidence type="ECO:0000313" key="6">
    <source>
        <dbReference type="Proteomes" id="UP000308181"/>
    </source>
</evidence>
<evidence type="ECO:0000256" key="1">
    <source>
        <dbReference type="ARBA" id="ARBA00022529"/>
    </source>
</evidence>
<name>A0A4V6WMW0_9SPHI</name>
<dbReference type="PANTHER" id="PTHR38107:SF3">
    <property type="entry name" value="LYSOZYME RRRD-RELATED"/>
    <property type="match status" value="1"/>
</dbReference>
<dbReference type="CDD" id="cd00737">
    <property type="entry name" value="lyz_endolysin_autolysin"/>
    <property type="match status" value="1"/>
</dbReference>
<dbReference type="InterPro" id="IPR051018">
    <property type="entry name" value="Bacteriophage_GH24"/>
</dbReference>
<dbReference type="AlphaFoldDB" id="A0A4V6WMW0"/>
<keyword evidence="4" id="KW-0378">Hydrolase</keyword>
<reference evidence="5 6" key="1">
    <citation type="submission" date="2019-04" db="EMBL/GenBank/DDBJ databases">
        <title>Pedobacter sp. AR-3-17 sp. nov., isolated from Arctic soil.</title>
        <authorList>
            <person name="Dahal R.H."/>
            <person name="Kim D.-U."/>
        </authorList>
    </citation>
    <scope>NUCLEOTIDE SEQUENCE [LARGE SCALE GENOMIC DNA]</scope>
    <source>
        <strain evidence="5 6">AR-3-17</strain>
    </source>
</reference>
<evidence type="ECO:0000256" key="3">
    <source>
        <dbReference type="ARBA" id="ARBA00023200"/>
    </source>
</evidence>
<dbReference type="SUPFAM" id="SSF53955">
    <property type="entry name" value="Lysozyme-like"/>
    <property type="match status" value="1"/>
</dbReference>
<gene>
    <name evidence="5" type="ORF">FA046_12270</name>
</gene>
<evidence type="ECO:0000256" key="4">
    <source>
        <dbReference type="RuleBase" id="RU003788"/>
    </source>
</evidence>
<keyword evidence="4" id="KW-0326">Glycosidase</keyword>
<comment type="caution">
    <text evidence="5">The sequence shown here is derived from an EMBL/GenBank/DDBJ whole genome shotgun (WGS) entry which is preliminary data.</text>
</comment>
<organism evidence="5 6">
    <name type="scientific">Pedobacter cryophilus</name>
    <dbReference type="NCBI Taxonomy" id="2571271"/>
    <lineage>
        <taxon>Bacteria</taxon>
        <taxon>Pseudomonadati</taxon>
        <taxon>Bacteroidota</taxon>
        <taxon>Sphingobacteriia</taxon>
        <taxon>Sphingobacteriales</taxon>
        <taxon>Sphingobacteriaceae</taxon>
        <taxon>Pedobacter</taxon>
    </lineage>
</organism>
<dbReference type="EMBL" id="SWBP01000004">
    <property type="protein sequence ID" value="TKB97080.1"/>
    <property type="molecule type" value="Genomic_DNA"/>
</dbReference>
<protein>
    <recommendedName>
        <fullName evidence="4">Lysozyme</fullName>
        <ecNumber evidence="4">3.2.1.17</ecNumber>
    </recommendedName>
</protein>
<evidence type="ECO:0000313" key="5">
    <source>
        <dbReference type="EMBL" id="TKB97080.1"/>
    </source>
</evidence>
<dbReference type="GO" id="GO:0031640">
    <property type="term" value="P:killing of cells of another organism"/>
    <property type="evidence" value="ECO:0007669"/>
    <property type="project" value="UniProtKB-KW"/>
</dbReference>
<dbReference type="InterPro" id="IPR023346">
    <property type="entry name" value="Lysozyme-like_dom_sf"/>
</dbReference>
<dbReference type="GO" id="GO:0016998">
    <property type="term" value="P:cell wall macromolecule catabolic process"/>
    <property type="evidence" value="ECO:0007669"/>
    <property type="project" value="InterPro"/>
</dbReference>
<evidence type="ECO:0000256" key="2">
    <source>
        <dbReference type="ARBA" id="ARBA00022638"/>
    </source>
</evidence>
<keyword evidence="1 4" id="KW-0929">Antimicrobial</keyword>
<dbReference type="GO" id="GO:0009253">
    <property type="term" value="P:peptidoglycan catabolic process"/>
    <property type="evidence" value="ECO:0007669"/>
    <property type="project" value="InterPro"/>
</dbReference>
<proteinExistence type="inferred from homology"/>
<comment type="catalytic activity">
    <reaction evidence="4">
        <text>Hydrolysis of (1-&gt;4)-beta-linkages between N-acetylmuramic acid and N-acetyl-D-glucosamine residues in a peptidoglycan and between N-acetyl-D-glucosamine residues in chitodextrins.</text>
        <dbReference type="EC" id="3.2.1.17"/>
    </reaction>
</comment>
<keyword evidence="2 4" id="KW-0081">Bacteriolytic enzyme</keyword>
<dbReference type="EC" id="3.2.1.17" evidence="4"/>
<dbReference type="Gene3D" id="1.10.530.40">
    <property type="match status" value="1"/>
</dbReference>
<dbReference type="GO" id="GO:0003796">
    <property type="term" value="F:lysozyme activity"/>
    <property type="evidence" value="ECO:0007669"/>
    <property type="project" value="UniProtKB-EC"/>
</dbReference>
<dbReference type="InterPro" id="IPR002196">
    <property type="entry name" value="Glyco_hydro_24"/>
</dbReference>
<keyword evidence="6" id="KW-1185">Reference proteome</keyword>
<dbReference type="OrthoDB" id="5327667at2"/>
<dbReference type="PANTHER" id="PTHR38107">
    <property type="match status" value="1"/>
</dbReference>
<comment type="similarity">
    <text evidence="4">Belongs to the glycosyl hydrolase 24 family.</text>
</comment>
<accession>A0A4V6WMW0</accession>
<dbReference type="GO" id="GO:0042742">
    <property type="term" value="P:defense response to bacterium"/>
    <property type="evidence" value="ECO:0007669"/>
    <property type="project" value="UniProtKB-KW"/>
</dbReference>
<dbReference type="Proteomes" id="UP000308181">
    <property type="component" value="Unassembled WGS sequence"/>
</dbReference>
<keyword evidence="3" id="KW-1035">Host cytoplasm</keyword>
<dbReference type="InterPro" id="IPR033907">
    <property type="entry name" value="Endolysin_autolysin"/>
</dbReference>
<dbReference type="Pfam" id="PF00959">
    <property type="entry name" value="Phage_lysozyme"/>
    <property type="match status" value="1"/>
</dbReference>
<sequence>MTKPYKDGFINGVQQYSIGYGHQIRPNESHLKTSTITRAQADVLFEKDLIQYENAVNKASKPLSQNQFDALVSFAYNAGTGAVANVLKTWNATGDSLATTERMKLYNKWRVNNILQVNQSLVQRRLREATLFLSDKIHQATAEVKKKVV</sequence>
<dbReference type="InterPro" id="IPR023347">
    <property type="entry name" value="Lysozyme_dom_sf"/>
</dbReference>